<feature type="domain" description="Polymerase nucleotidyl transferase" evidence="1">
    <location>
        <begin position="10"/>
        <end position="46"/>
    </location>
</feature>
<dbReference type="InterPro" id="IPR002934">
    <property type="entry name" value="Polymerase_NTP_transf_dom"/>
</dbReference>
<sequence>MRKSDPLQIAKQFVKQYHPNCDMALLSGSVARGDETDTSDLDIVIIDSHLSHPFRKSYLFGHQPIECFVHNEQSLVQFFQSDCERGRPSLPHMVAEGLTIIDKGLVQTFKEQANQLLRQGPRAWTDEEIAAKRYFITDLLEDFEGCRTRSEGIFITGQLADAVHIFILRMNQRWIGSSKWIYKSMANFDQKVCADFVQAFDTYYKQNNKDEVIRFVDQTLLPYGGRYFDGFSIGE</sequence>
<dbReference type="EMBL" id="JBHUMR010000007">
    <property type="protein sequence ID" value="MFD2616595.1"/>
    <property type="molecule type" value="Genomic_DNA"/>
</dbReference>
<dbReference type="Gene3D" id="3.30.460.10">
    <property type="entry name" value="Beta Polymerase, domain 2"/>
    <property type="match status" value="1"/>
</dbReference>
<keyword evidence="3" id="KW-1185">Reference proteome</keyword>
<dbReference type="SUPFAM" id="SSF81301">
    <property type="entry name" value="Nucleotidyltransferase"/>
    <property type="match status" value="1"/>
</dbReference>
<dbReference type="CDD" id="cd05403">
    <property type="entry name" value="NT_KNTase_like"/>
    <property type="match status" value="1"/>
</dbReference>
<organism evidence="2 3">
    <name type="scientific">Terrilactibacillus laevilacticus</name>
    <dbReference type="NCBI Taxonomy" id="1380157"/>
    <lineage>
        <taxon>Bacteria</taxon>
        <taxon>Bacillati</taxon>
        <taxon>Bacillota</taxon>
        <taxon>Bacilli</taxon>
        <taxon>Bacillales</taxon>
        <taxon>Bacillaceae</taxon>
        <taxon>Terrilactibacillus</taxon>
    </lineage>
</organism>
<dbReference type="RefSeq" id="WP_258311666.1">
    <property type="nucleotide sequence ID" value="NZ_JBHUMR010000007.1"/>
</dbReference>
<proteinExistence type="predicted"/>
<evidence type="ECO:0000259" key="1">
    <source>
        <dbReference type="Pfam" id="PF01909"/>
    </source>
</evidence>
<evidence type="ECO:0000313" key="3">
    <source>
        <dbReference type="Proteomes" id="UP001597458"/>
    </source>
</evidence>
<gene>
    <name evidence="2" type="ORF">ACFSTF_04625</name>
</gene>
<accession>A0ABW5PP10</accession>
<dbReference type="Proteomes" id="UP001597458">
    <property type="component" value="Unassembled WGS sequence"/>
</dbReference>
<reference evidence="3" key="1">
    <citation type="journal article" date="2019" name="Int. J. Syst. Evol. Microbiol.">
        <title>The Global Catalogue of Microorganisms (GCM) 10K type strain sequencing project: providing services to taxonomists for standard genome sequencing and annotation.</title>
        <authorList>
            <consortium name="The Broad Institute Genomics Platform"/>
            <consortium name="The Broad Institute Genome Sequencing Center for Infectious Disease"/>
            <person name="Wu L."/>
            <person name="Ma J."/>
        </authorList>
    </citation>
    <scope>NUCLEOTIDE SEQUENCE [LARGE SCALE GENOMIC DNA]</scope>
    <source>
        <strain evidence="3">TISTR 2241</strain>
    </source>
</reference>
<evidence type="ECO:0000313" key="2">
    <source>
        <dbReference type="EMBL" id="MFD2616595.1"/>
    </source>
</evidence>
<protein>
    <submittedName>
        <fullName evidence="2">Nucleotidyltransferase domain-containing protein</fullName>
    </submittedName>
</protein>
<dbReference type="Pfam" id="PF01909">
    <property type="entry name" value="NTP_transf_2"/>
    <property type="match status" value="1"/>
</dbReference>
<name>A0ABW5PP10_9BACI</name>
<dbReference type="InterPro" id="IPR043519">
    <property type="entry name" value="NT_sf"/>
</dbReference>
<comment type="caution">
    <text evidence="2">The sequence shown here is derived from an EMBL/GenBank/DDBJ whole genome shotgun (WGS) entry which is preliminary data.</text>
</comment>